<protein>
    <submittedName>
        <fullName evidence="1">Uncharacterized protein</fullName>
    </submittedName>
</protein>
<sequence length="139" mass="15616">MSFSSDDAEAVVSLLLAYRKSQQKRELMGHSDFRLLLKRSVLSDAPEFRVCRRRMPMHTSLAKTLWTIATKSNPDKSSILTSNNTIGGYSSGRVAATSSNDDLRKVARRHFWGIRCVIFPSPTLTSSLYLETTFSKLTP</sequence>
<keyword evidence="2" id="KW-1185">Reference proteome</keyword>
<evidence type="ECO:0000313" key="2">
    <source>
        <dbReference type="Proteomes" id="UP000324222"/>
    </source>
</evidence>
<name>A0A5B7GR09_PORTR</name>
<dbReference type="Proteomes" id="UP000324222">
    <property type="component" value="Unassembled WGS sequence"/>
</dbReference>
<gene>
    <name evidence="1" type="ORF">E2C01_054099</name>
</gene>
<comment type="caution">
    <text evidence="1">The sequence shown here is derived from an EMBL/GenBank/DDBJ whole genome shotgun (WGS) entry which is preliminary data.</text>
</comment>
<evidence type="ECO:0000313" key="1">
    <source>
        <dbReference type="EMBL" id="MPC60063.1"/>
    </source>
</evidence>
<proteinExistence type="predicted"/>
<dbReference type="EMBL" id="VSRR010017143">
    <property type="protein sequence ID" value="MPC60063.1"/>
    <property type="molecule type" value="Genomic_DNA"/>
</dbReference>
<reference evidence="1 2" key="1">
    <citation type="submission" date="2019-05" db="EMBL/GenBank/DDBJ databases">
        <title>Another draft genome of Portunus trituberculatus and its Hox gene families provides insights of decapod evolution.</title>
        <authorList>
            <person name="Jeong J.-H."/>
            <person name="Song I."/>
            <person name="Kim S."/>
            <person name="Choi T."/>
            <person name="Kim D."/>
            <person name="Ryu S."/>
            <person name="Kim W."/>
        </authorList>
    </citation>
    <scope>NUCLEOTIDE SEQUENCE [LARGE SCALE GENOMIC DNA]</scope>
    <source>
        <tissue evidence="1">Muscle</tissue>
    </source>
</reference>
<organism evidence="1 2">
    <name type="scientific">Portunus trituberculatus</name>
    <name type="common">Swimming crab</name>
    <name type="synonym">Neptunus trituberculatus</name>
    <dbReference type="NCBI Taxonomy" id="210409"/>
    <lineage>
        <taxon>Eukaryota</taxon>
        <taxon>Metazoa</taxon>
        <taxon>Ecdysozoa</taxon>
        <taxon>Arthropoda</taxon>
        <taxon>Crustacea</taxon>
        <taxon>Multicrustacea</taxon>
        <taxon>Malacostraca</taxon>
        <taxon>Eumalacostraca</taxon>
        <taxon>Eucarida</taxon>
        <taxon>Decapoda</taxon>
        <taxon>Pleocyemata</taxon>
        <taxon>Brachyura</taxon>
        <taxon>Eubrachyura</taxon>
        <taxon>Portunoidea</taxon>
        <taxon>Portunidae</taxon>
        <taxon>Portuninae</taxon>
        <taxon>Portunus</taxon>
    </lineage>
</organism>
<accession>A0A5B7GR09</accession>
<dbReference type="AlphaFoldDB" id="A0A5B7GR09"/>